<evidence type="ECO:0000256" key="1">
    <source>
        <dbReference type="SAM" id="MobiDB-lite"/>
    </source>
</evidence>
<keyword evidence="3" id="KW-1185">Reference proteome</keyword>
<name>A0ABD6C537_9EURY</name>
<dbReference type="AlphaFoldDB" id="A0ABD6C537"/>
<sequence length="274" mass="30140">MSTQSLDTTASDVSSQVSIYRGEEDRLLDRAERTATPTELVLAPTELHHRNLQQRLRDAARPHNTFAFVDPETVAEELLEAAASTPTSLDRVDRLAILQSLPADSTDQPPGLRPLLSTRRDTGPQQLEQVRSEIESMTNYHPTRIEALHDVTDDFAHPIADDTTTLIDGGLAVEAWLRGRTAKAVSKTALVRRATRHLDRSGGDAWTDRYPEIERVSLVGVSSISAPHADFLHGLCTATDVDIEIHLRPGTGEYLSERLPDLFAVESPGLEGDL</sequence>
<evidence type="ECO:0000313" key="3">
    <source>
        <dbReference type="Proteomes" id="UP001597185"/>
    </source>
</evidence>
<evidence type="ECO:0000313" key="2">
    <source>
        <dbReference type="EMBL" id="MFD1572059.1"/>
    </source>
</evidence>
<dbReference type="Proteomes" id="UP001597185">
    <property type="component" value="Unassembled WGS sequence"/>
</dbReference>
<feature type="region of interest" description="Disordered" evidence="1">
    <location>
        <begin position="100"/>
        <end position="125"/>
    </location>
</feature>
<reference evidence="2 3" key="1">
    <citation type="journal article" date="2019" name="Int. J. Syst. Evol. Microbiol.">
        <title>The Global Catalogue of Microorganisms (GCM) 10K type strain sequencing project: providing services to taxonomists for standard genome sequencing and annotation.</title>
        <authorList>
            <consortium name="The Broad Institute Genomics Platform"/>
            <consortium name="The Broad Institute Genome Sequencing Center for Infectious Disease"/>
            <person name="Wu L."/>
            <person name="Ma J."/>
        </authorList>
    </citation>
    <scope>NUCLEOTIDE SEQUENCE [LARGE SCALE GENOMIC DNA]</scope>
    <source>
        <strain evidence="2 3">CGMCC 1.12689</strain>
    </source>
</reference>
<dbReference type="EMBL" id="JBHUDB010000021">
    <property type="protein sequence ID" value="MFD1572059.1"/>
    <property type="molecule type" value="Genomic_DNA"/>
</dbReference>
<dbReference type="InterPro" id="IPR058819">
    <property type="entry name" value="UvrD_dom-like"/>
</dbReference>
<gene>
    <name evidence="2" type="ORF">ACFR9T_15985</name>
</gene>
<dbReference type="RefSeq" id="WP_256419402.1">
    <property type="nucleotide sequence ID" value="NZ_JANHDL010000019.1"/>
</dbReference>
<comment type="caution">
    <text evidence="2">The sequence shown here is derived from an EMBL/GenBank/DDBJ whole genome shotgun (WGS) entry which is preliminary data.</text>
</comment>
<proteinExistence type="predicted"/>
<accession>A0ABD6C537</accession>
<protein>
    <submittedName>
        <fullName evidence="2">Uncharacterized protein</fullName>
    </submittedName>
</protein>
<organism evidence="2 3">
    <name type="scientific">Halorubrum laminariae</name>
    <dbReference type="NCBI Taxonomy" id="1433523"/>
    <lineage>
        <taxon>Archaea</taxon>
        <taxon>Methanobacteriati</taxon>
        <taxon>Methanobacteriota</taxon>
        <taxon>Stenosarchaea group</taxon>
        <taxon>Halobacteria</taxon>
        <taxon>Halobacteriales</taxon>
        <taxon>Haloferacaceae</taxon>
        <taxon>Halorubrum</taxon>
    </lineage>
</organism>
<dbReference type="Pfam" id="PF26510">
    <property type="entry name" value="Halo_UvrD_like"/>
    <property type="match status" value="1"/>
</dbReference>